<sequence length="168" mass="18243">MSQCQSGVLVGKKRKWDVAALGSDISGVQSEFDRTGMTARDETFCQDDGGGDGSLRQLGSVRDELSAPLIPIQSPIALPRLGTMVDPINPHSSPNMSTEEFYFNPGEGQTHGLDLLQDFDAPILQIMNSVPALTNGWAAQGDIVDINTEASTRTLKREVHSNFRAQHF</sequence>
<reference evidence="1" key="1">
    <citation type="submission" date="2021-07" db="EMBL/GenBank/DDBJ databases">
        <authorList>
            <person name="Branca A.L. A."/>
        </authorList>
    </citation>
    <scope>NUCLEOTIDE SEQUENCE</scope>
</reference>
<dbReference type="Proteomes" id="UP001152649">
    <property type="component" value="Unassembled WGS sequence"/>
</dbReference>
<organism evidence="1 2">
    <name type="scientific">Penicillium salamii</name>
    <dbReference type="NCBI Taxonomy" id="1612424"/>
    <lineage>
        <taxon>Eukaryota</taxon>
        <taxon>Fungi</taxon>
        <taxon>Dikarya</taxon>
        <taxon>Ascomycota</taxon>
        <taxon>Pezizomycotina</taxon>
        <taxon>Eurotiomycetes</taxon>
        <taxon>Eurotiomycetidae</taxon>
        <taxon>Eurotiales</taxon>
        <taxon>Aspergillaceae</taxon>
        <taxon>Penicillium</taxon>
    </lineage>
</organism>
<dbReference type="EMBL" id="CAJVPG010000023">
    <property type="protein sequence ID" value="CAG8254125.1"/>
    <property type="molecule type" value="Genomic_DNA"/>
</dbReference>
<evidence type="ECO:0000313" key="2">
    <source>
        <dbReference type="Proteomes" id="UP001152649"/>
    </source>
</evidence>
<comment type="caution">
    <text evidence="1">The sequence shown here is derived from an EMBL/GenBank/DDBJ whole genome shotgun (WGS) entry which is preliminary data.</text>
</comment>
<keyword evidence="2" id="KW-1185">Reference proteome</keyword>
<accession>A0A9W4ICA4</accession>
<name>A0A9W4ICA4_9EURO</name>
<dbReference type="AlphaFoldDB" id="A0A9W4ICA4"/>
<protein>
    <submittedName>
        <fullName evidence="1">Uncharacterized protein</fullName>
    </submittedName>
</protein>
<gene>
    <name evidence="1" type="ORF">PSALAMII_LOCUS784</name>
</gene>
<proteinExistence type="predicted"/>
<evidence type="ECO:0000313" key="1">
    <source>
        <dbReference type="EMBL" id="CAG8254125.1"/>
    </source>
</evidence>
<dbReference type="OrthoDB" id="97518at2759"/>